<organism evidence="2 4">
    <name type="scientific">Formosa algae</name>
    <dbReference type="NCBI Taxonomy" id="225843"/>
    <lineage>
        <taxon>Bacteria</taxon>
        <taxon>Pseudomonadati</taxon>
        <taxon>Bacteroidota</taxon>
        <taxon>Flavobacteriia</taxon>
        <taxon>Flavobacteriales</taxon>
        <taxon>Flavobacteriaceae</taxon>
        <taxon>Formosa</taxon>
    </lineage>
</organism>
<gene>
    <name evidence="2" type="ORF">J2Z56_002572</name>
    <name evidence="3" type="ORF">J2Z57_002397</name>
</gene>
<dbReference type="Proteomes" id="UP001231587">
    <property type="component" value="Unassembled WGS sequence"/>
</dbReference>
<feature type="domain" description="N-acetyltransferase" evidence="1">
    <location>
        <begin position="8"/>
        <end position="144"/>
    </location>
</feature>
<comment type="caution">
    <text evidence="2">The sequence shown here is derived from an EMBL/GenBank/DDBJ whole genome shotgun (WGS) entry which is preliminary data.</text>
</comment>
<evidence type="ECO:0000313" key="4">
    <source>
        <dbReference type="Proteomes" id="UP001138672"/>
    </source>
</evidence>
<dbReference type="EC" id="2.3.1.267" evidence="2"/>
<reference evidence="2" key="1">
    <citation type="submission" date="2021-03" db="EMBL/GenBank/DDBJ databases">
        <title>Genomic Encyclopedia of Type Strains, Phase IV (KMG-IV): sequencing the most valuable type-strain genomes for metagenomic binning, comparative biology and taxonomic classification.</title>
        <authorList>
            <person name="Goeker M."/>
        </authorList>
    </citation>
    <scope>NUCLEOTIDE SEQUENCE</scope>
    <source>
        <strain evidence="2">DSM 15523</strain>
        <strain evidence="3 5">DSM 16476</strain>
    </source>
</reference>
<dbReference type="PANTHER" id="PTHR43792">
    <property type="entry name" value="GNAT FAMILY, PUTATIVE (AFU_ORTHOLOGUE AFUA_3G00765)-RELATED-RELATED"/>
    <property type="match status" value="1"/>
</dbReference>
<proteinExistence type="predicted"/>
<dbReference type="EMBL" id="JAGGJQ010000007">
    <property type="protein sequence ID" value="MBP1840642.1"/>
    <property type="molecule type" value="Genomic_DNA"/>
</dbReference>
<dbReference type="OrthoDB" id="9788916at2"/>
<sequence>MLLFETDRLQVKGLTQKDKAYFAELFTDPKVLELIPQKAFTAAQITHRFNNNLNLDLSRLQNEKCVFGIYEIGQSELIGLCLFLINADQEYELGYRFRTAFWGKGYATETTKGMLDYYFNIMQVEAVTADVNIANPASVKILQKFMSPIQSFYNDRDHCTDRRFKIQKDDYLKENYKL</sequence>
<dbReference type="Gene3D" id="3.40.630.30">
    <property type="match status" value="1"/>
</dbReference>
<dbReference type="EMBL" id="JAUSUU010000007">
    <property type="protein sequence ID" value="MDQ0335945.1"/>
    <property type="molecule type" value="Genomic_DNA"/>
</dbReference>
<accession>A0A9X0YNT8</accession>
<dbReference type="AlphaFoldDB" id="A0A9X0YNT8"/>
<name>A0A9X0YNT8_9FLAO</name>
<evidence type="ECO:0000259" key="1">
    <source>
        <dbReference type="Pfam" id="PF13302"/>
    </source>
</evidence>
<dbReference type="RefSeq" id="WP_057780100.1">
    <property type="nucleotide sequence ID" value="NZ_JAGGJQ010000007.1"/>
</dbReference>
<dbReference type="Proteomes" id="UP001138672">
    <property type="component" value="Unassembled WGS sequence"/>
</dbReference>
<dbReference type="SUPFAM" id="SSF55729">
    <property type="entry name" value="Acyl-CoA N-acyltransferases (Nat)"/>
    <property type="match status" value="1"/>
</dbReference>
<keyword evidence="2" id="KW-0012">Acyltransferase</keyword>
<evidence type="ECO:0000313" key="3">
    <source>
        <dbReference type="EMBL" id="MDQ0335945.1"/>
    </source>
</evidence>
<evidence type="ECO:0000313" key="5">
    <source>
        <dbReference type="Proteomes" id="UP001231587"/>
    </source>
</evidence>
<evidence type="ECO:0000313" key="2">
    <source>
        <dbReference type="EMBL" id="MBP1840642.1"/>
    </source>
</evidence>
<dbReference type="PANTHER" id="PTHR43792:SF1">
    <property type="entry name" value="N-ACETYLTRANSFERASE DOMAIN-CONTAINING PROTEIN"/>
    <property type="match status" value="1"/>
</dbReference>
<keyword evidence="5" id="KW-1185">Reference proteome</keyword>
<protein>
    <submittedName>
        <fullName evidence="2">Ribosomal-protein-alanine N-acetyltransferase</fullName>
        <ecNumber evidence="2">2.3.1.267</ecNumber>
    </submittedName>
</protein>
<dbReference type="GO" id="GO:0008999">
    <property type="term" value="F:protein-N-terminal-alanine acetyltransferase activity"/>
    <property type="evidence" value="ECO:0007669"/>
    <property type="project" value="UniProtKB-EC"/>
</dbReference>
<keyword evidence="2" id="KW-0808">Transferase</keyword>
<dbReference type="InterPro" id="IPR016181">
    <property type="entry name" value="Acyl_CoA_acyltransferase"/>
</dbReference>
<dbReference type="Pfam" id="PF13302">
    <property type="entry name" value="Acetyltransf_3"/>
    <property type="match status" value="1"/>
</dbReference>
<dbReference type="InterPro" id="IPR051531">
    <property type="entry name" value="N-acetyltransferase"/>
</dbReference>
<dbReference type="InterPro" id="IPR000182">
    <property type="entry name" value="GNAT_dom"/>
</dbReference>